<dbReference type="PANTHER" id="PTHR28052:SF1">
    <property type="entry name" value="UPF0545 PROTEIN C22ORF39"/>
    <property type="match status" value="1"/>
</dbReference>
<dbReference type="EMBL" id="DAKRPA010000073">
    <property type="protein sequence ID" value="DAZ99934.1"/>
    <property type="molecule type" value="Genomic_DNA"/>
</dbReference>
<name>A0AAV2Z2T9_9STRA</name>
<dbReference type="Pfam" id="PF11326">
    <property type="entry name" value="PANTS-like"/>
    <property type="match status" value="1"/>
</dbReference>
<comment type="caution">
    <text evidence="1">The sequence shown here is derived from an EMBL/GenBank/DDBJ whole genome shotgun (WGS) entry which is preliminary data.</text>
</comment>
<dbReference type="InterPro" id="IPR021475">
    <property type="entry name" value="Pants/Emi1-like"/>
</dbReference>
<evidence type="ECO:0000313" key="1">
    <source>
        <dbReference type="EMBL" id="DAZ99934.1"/>
    </source>
</evidence>
<protein>
    <submittedName>
        <fullName evidence="1">Uncharacterized protein</fullName>
    </submittedName>
</protein>
<reference evidence="1" key="1">
    <citation type="submission" date="2022-11" db="EMBL/GenBank/DDBJ databases">
        <authorList>
            <person name="Morgan W.R."/>
            <person name="Tartar A."/>
        </authorList>
    </citation>
    <scope>NUCLEOTIDE SEQUENCE</scope>
    <source>
        <strain evidence="1">ARSEF 373</strain>
    </source>
</reference>
<keyword evidence="2" id="KW-1185">Reference proteome</keyword>
<proteinExistence type="predicted"/>
<reference evidence="1" key="2">
    <citation type="journal article" date="2023" name="Microbiol Resour">
        <title>Decontamination and Annotation of the Draft Genome Sequence of the Oomycete Lagenidium giganteum ARSEF 373.</title>
        <authorList>
            <person name="Morgan W.R."/>
            <person name="Tartar A."/>
        </authorList>
    </citation>
    <scope>NUCLEOTIDE SEQUENCE</scope>
    <source>
        <strain evidence="1">ARSEF 373</strain>
    </source>
</reference>
<accession>A0AAV2Z2T9</accession>
<sequence length="105" mass="11991">MADVADQVARYVQESTADGKSKVPGCRWFLDKAFFCVTPLNQMTHYYRTGTADECKGTFVNMYNCLRASMMDEEKALEFLKDTAIDPSRPPHKVGVWEMKETPGW</sequence>
<organism evidence="1 2">
    <name type="scientific">Lagenidium giganteum</name>
    <dbReference type="NCBI Taxonomy" id="4803"/>
    <lineage>
        <taxon>Eukaryota</taxon>
        <taxon>Sar</taxon>
        <taxon>Stramenopiles</taxon>
        <taxon>Oomycota</taxon>
        <taxon>Peronosporomycetes</taxon>
        <taxon>Pythiales</taxon>
        <taxon>Pythiaceae</taxon>
    </lineage>
</organism>
<dbReference type="Proteomes" id="UP001146120">
    <property type="component" value="Unassembled WGS sequence"/>
</dbReference>
<dbReference type="PANTHER" id="PTHR28052">
    <property type="entry name" value="UPF0545 PROTEIN C22ORF39"/>
    <property type="match status" value="1"/>
</dbReference>
<gene>
    <name evidence="1" type="ORF">N0F65_008741</name>
</gene>
<dbReference type="AlphaFoldDB" id="A0AAV2Z2T9"/>
<evidence type="ECO:0000313" key="2">
    <source>
        <dbReference type="Proteomes" id="UP001146120"/>
    </source>
</evidence>